<dbReference type="AlphaFoldDB" id="A0A5B7I343"/>
<evidence type="ECO:0000313" key="1">
    <source>
        <dbReference type="EMBL" id="MPC79791.1"/>
    </source>
</evidence>
<protein>
    <submittedName>
        <fullName evidence="1">Uncharacterized protein</fullName>
    </submittedName>
</protein>
<evidence type="ECO:0000313" key="2">
    <source>
        <dbReference type="Proteomes" id="UP000324222"/>
    </source>
</evidence>
<accession>A0A5B7I343</accession>
<gene>
    <name evidence="1" type="ORF">E2C01_074337</name>
</gene>
<proteinExistence type="predicted"/>
<dbReference type="EMBL" id="VSRR010052104">
    <property type="protein sequence ID" value="MPC79791.1"/>
    <property type="molecule type" value="Genomic_DNA"/>
</dbReference>
<comment type="caution">
    <text evidence="1">The sequence shown here is derived from an EMBL/GenBank/DDBJ whole genome shotgun (WGS) entry which is preliminary data.</text>
</comment>
<keyword evidence="2" id="KW-1185">Reference proteome</keyword>
<organism evidence="1 2">
    <name type="scientific">Portunus trituberculatus</name>
    <name type="common">Swimming crab</name>
    <name type="synonym">Neptunus trituberculatus</name>
    <dbReference type="NCBI Taxonomy" id="210409"/>
    <lineage>
        <taxon>Eukaryota</taxon>
        <taxon>Metazoa</taxon>
        <taxon>Ecdysozoa</taxon>
        <taxon>Arthropoda</taxon>
        <taxon>Crustacea</taxon>
        <taxon>Multicrustacea</taxon>
        <taxon>Malacostraca</taxon>
        <taxon>Eumalacostraca</taxon>
        <taxon>Eucarida</taxon>
        <taxon>Decapoda</taxon>
        <taxon>Pleocyemata</taxon>
        <taxon>Brachyura</taxon>
        <taxon>Eubrachyura</taxon>
        <taxon>Portunoidea</taxon>
        <taxon>Portunidae</taxon>
        <taxon>Portuninae</taxon>
        <taxon>Portunus</taxon>
    </lineage>
</organism>
<reference evidence="1 2" key="1">
    <citation type="submission" date="2019-05" db="EMBL/GenBank/DDBJ databases">
        <title>Another draft genome of Portunus trituberculatus and its Hox gene families provides insights of decapod evolution.</title>
        <authorList>
            <person name="Jeong J.-H."/>
            <person name="Song I."/>
            <person name="Kim S."/>
            <person name="Choi T."/>
            <person name="Kim D."/>
            <person name="Ryu S."/>
            <person name="Kim W."/>
        </authorList>
    </citation>
    <scope>NUCLEOTIDE SEQUENCE [LARGE SCALE GENOMIC DNA]</scope>
    <source>
        <tissue evidence="1">Muscle</tissue>
    </source>
</reference>
<name>A0A5B7I343_PORTR</name>
<dbReference type="Proteomes" id="UP000324222">
    <property type="component" value="Unassembled WGS sequence"/>
</dbReference>
<sequence length="61" mass="6809">METPHRPPHSDYLVNYPGARLRVAAPRPSHHTPHGSVKTTTSTIKRHYPLSACSAENQSYT</sequence>